<dbReference type="EMBL" id="WURB01000001">
    <property type="protein sequence ID" value="MXQ10312.1"/>
    <property type="molecule type" value="Genomic_DNA"/>
</dbReference>
<comment type="caution">
    <text evidence="3">The sequence shown here is derived from an EMBL/GenBank/DDBJ whole genome shotgun (WGS) entry which is preliminary data.</text>
</comment>
<evidence type="ECO:0000256" key="2">
    <source>
        <dbReference type="ARBA" id="ARBA00023002"/>
    </source>
</evidence>
<gene>
    <name evidence="3" type="ORF">GR328_02345</name>
</gene>
<dbReference type="InterPro" id="IPR036188">
    <property type="entry name" value="FAD/NAD-bd_sf"/>
</dbReference>
<keyword evidence="4" id="KW-1185">Reference proteome</keyword>
<dbReference type="PANTHER" id="PTHR48105">
    <property type="entry name" value="THIOREDOXIN REDUCTASE 1-RELATED-RELATED"/>
    <property type="match status" value="1"/>
</dbReference>
<dbReference type="PRINTS" id="PR00469">
    <property type="entry name" value="PNDRDTASEII"/>
</dbReference>
<organism evidence="3 4">
    <name type="scientific">Microvirga makkahensis</name>
    <dbReference type="NCBI Taxonomy" id="1128670"/>
    <lineage>
        <taxon>Bacteria</taxon>
        <taxon>Pseudomonadati</taxon>
        <taxon>Pseudomonadota</taxon>
        <taxon>Alphaproteobacteria</taxon>
        <taxon>Hyphomicrobiales</taxon>
        <taxon>Methylobacteriaceae</taxon>
        <taxon>Microvirga</taxon>
    </lineage>
</organism>
<keyword evidence="2" id="KW-0560">Oxidoreductase</keyword>
<dbReference type="AlphaFoldDB" id="A0A7X3MNM3"/>
<dbReference type="SUPFAM" id="SSF51905">
    <property type="entry name" value="FAD/NAD(P)-binding domain"/>
    <property type="match status" value="1"/>
</dbReference>
<evidence type="ECO:0000313" key="3">
    <source>
        <dbReference type="EMBL" id="MXQ10312.1"/>
    </source>
</evidence>
<sequence>MAHSHAKLIVIGSEPSGYTAAIHAARALLEPAMISGLKPGGELMITTDVGNYPGFAKVIRDSATGHKPSTELFGGWRDMKPGGYLQVKPGSTSTNIPGGFGAFSEPDDLTECVYSNQSALNDNALSAENKHAA</sequence>
<evidence type="ECO:0000313" key="4">
    <source>
        <dbReference type="Proteomes" id="UP000436483"/>
    </source>
</evidence>
<accession>A0A7X3MNM3</accession>
<dbReference type="InterPro" id="IPR050097">
    <property type="entry name" value="Ferredoxin-NADP_redctase_2"/>
</dbReference>
<reference evidence="3 4" key="2">
    <citation type="submission" date="2020-01" db="EMBL/GenBank/DDBJ databases">
        <title>Microvirga sp. nov., an arsenate reduction bacterium isolated from Tibet hotspring sediments.</title>
        <authorList>
            <person name="Xian W.-D."/>
            <person name="Li W.-J."/>
        </authorList>
    </citation>
    <scope>NUCLEOTIDE SEQUENCE [LARGE SCALE GENOMIC DNA]</scope>
    <source>
        <strain evidence="3 4">KCTC 23863</strain>
    </source>
</reference>
<dbReference type="Proteomes" id="UP000436483">
    <property type="component" value="Unassembled WGS sequence"/>
</dbReference>
<name>A0A7X3MNM3_9HYPH</name>
<keyword evidence="1" id="KW-0285">Flavoprotein</keyword>
<dbReference type="OrthoDB" id="9806179at2"/>
<reference evidence="3 4" key="1">
    <citation type="submission" date="2019-12" db="EMBL/GenBank/DDBJ databases">
        <authorList>
            <person name="Yuan C.-G."/>
        </authorList>
    </citation>
    <scope>NUCLEOTIDE SEQUENCE [LARGE SCALE GENOMIC DNA]</scope>
    <source>
        <strain evidence="3 4">KCTC 23863</strain>
    </source>
</reference>
<protein>
    <recommendedName>
        <fullName evidence="5">FAD/NAD(P)-binding domain-containing protein</fullName>
    </recommendedName>
</protein>
<evidence type="ECO:0008006" key="5">
    <source>
        <dbReference type="Google" id="ProtNLM"/>
    </source>
</evidence>
<dbReference type="Gene3D" id="3.50.50.60">
    <property type="entry name" value="FAD/NAD(P)-binding domain"/>
    <property type="match status" value="2"/>
</dbReference>
<dbReference type="GO" id="GO:0016491">
    <property type="term" value="F:oxidoreductase activity"/>
    <property type="evidence" value="ECO:0007669"/>
    <property type="project" value="UniProtKB-KW"/>
</dbReference>
<proteinExistence type="predicted"/>
<evidence type="ECO:0000256" key="1">
    <source>
        <dbReference type="ARBA" id="ARBA00022630"/>
    </source>
</evidence>